<dbReference type="Pfam" id="PF01368">
    <property type="entry name" value="DHH"/>
    <property type="match status" value="1"/>
</dbReference>
<dbReference type="GO" id="GO:0006310">
    <property type="term" value="P:DNA recombination"/>
    <property type="evidence" value="ECO:0007669"/>
    <property type="project" value="InterPro"/>
</dbReference>
<organism evidence="9 10">
    <name type="scientific">Fusobacterium vincentii 4_1_13</name>
    <dbReference type="NCBI Taxonomy" id="469606"/>
    <lineage>
        <taxon>Bacteria</taxon>
        <taxon>Fusobacteriati</taxon>
        <taxon>Fusobacteriota</taxon>
        <taxon>Fusobacteriia</taxon>
        <taxon>Fusobacteriales</taxon>
        <taxon>Fusobacteriaceae</taxon>
        <taxon>Fusobacterium</taxon>
    </lineage>
</organism>
<name>A0A0M1VVW3_FUSVC</name>
<dbReference type="Pfam" id="PF02272">
    <property type="entry name" value="DHHA1"/>
    <property type="match status" value="1"/>
</dbReference>
<dbReference type="GO" id="GO:0003676">
    <property type="term" value="F:nucleic acid binding"/>
    <property type="evidence" value="ECO:0007669"/>
    <property type="project" value="InterPro"/>
</dbReference>
<protein>
    <recommendedName>
        <fullName evidence="2">Single-stranded-DNA-specific exonuclease RecJ</fullName>
    </recommendedName>
</protein>
<evidence type="ECO:0000256" key="4">
    <source>
        <dbReference type="ARBA" id="ARBA00022801"/>
    </source>
</evidence>
<evidence type="ECO:0000259" key="7">
    <source>
        <dbReference type="Pfam" id="PF02272"/>
    </source>
</evidence>
<feature type="domain" description="RecJ OB" evidence="8">
    <location>
        <begin position="447"/>
        <end position="551"/>
    </location>
</feature>
<evidence type="ECO:0000256" key="2">
    <source>
        <dbReference type="ARBA" id="ARBA00019841"/>
    </source>
</evidence>
<evidence type="ECO:0000256" key="5">
    <source>
        <dbReference type="ARBA" id="ARBA00022839"/>
    </source>
</evidence>
<sequence>MVYMVKEKSTDELIKELLEKRNHESKNQIEKFINPDYSDFRNPFDFENMEAIVNKIIFARKNKEKIFIYGDYDVDGISGTAFLTKFFNEIGIIVDCYIPSRKETDYGVSKKSIDYFHKRHGKLVITVDTGYNTIEDVRYAKSLGIEIIVTDHHKTVKEKFDDEILYLNPKLSKTYKFQYLSGAGVAFKLAQGICMSLGLDMEIIYKYLDIVMIGTIADVVPMMDENRLIIKKGLKIIKNTEVKGLSYLLNYLRLNKKTLTTTDVSYYISPLINSLGRVGISRMGADFFLKDDDFDLYNIIEEMKEQNKQRRTLEKHIFDDVMRKIKNLKIPLDKLSVIFLSSPKWHPGVIGVVSSRLAIKFNIPVVLVAIEGDYGKASCRSVGDISIFNLLSDVKNLLERYGGHDLAAGFVIHKENISKVKEYLINTIPKMKLEHNKNKKDYEKNFDFELPIEDLGDKTFEFMEKMGPFGSNNPHPLFFDRDLKLGEVKRFGVDSRHFNGIIYKDNVSFNAVGFELAEKIASDYMNKTYNIVYYPEKIILNDEEVTQIILKSIKENK</sequence>
<dbReference type="InterPro" id="IPR041122">
    <property type="entry name" value="RecJ_OB"/>
</dbReference>
<dbReference type="Pfam" id="PF17768">
    <property type="entry name" value="RecJ_OB"/>
    <property type="match status" value="1"/>
</dbReference>
<dbReference type="Gene3D" id="3.90.1640.30">
    <property type="match status" value="1"/>
</dbReference>
<dbReference type="HOGENOM" id="CLU_009736_5_2_0"/>
<dbReference type="PANTHER" id="PTHR30255">
    <property type="entry name" value="SINGLE-STRANDED-DNA-SPECIFIC EXONUCLEASE RECJ"/>
    <property type="match status" value="1"/>
</dbReference>
<comment type="similarity">
    <text evidence="1">Belongs to the RecJ family.</text>
</comment>
<reference evidence="9 10" key="1">
    <citation type="submission" date="2011-10" db="EMBL/GenBank/DDBJ databases">
        <title>The Genome Sequence of Fusobacterium sp. 4_1_13.</title>
        <authorList>
            <consortium name="The Broad Institute Genome Sequencing Platform"/>
            <person name="Earl A."/>
            <person name="Ward D."/>
            <person name="Feldgarden M."/>
            <person name="Gevers D."/>
            <person name="Strauss J."/>
            <person name="Ambrose C."/>
            <person name="Allen-Vercoe E."/>
            <person name="Young S.K."/>
            <person name="Zeng Q."/>
            <person name="Gargeya S."/>
            <person name="Fitzgerald M."/>
            <person name="Haas B."/>
            <person name="Abouelleil A."/>
            <person name="Alvarado L."/>
            <person name="Arachchi H.M."/>
            <person name="Berlin A."/>
            <person name="Brown A."/>
            <person name="Chapman S.B."/>
            <person name="Chen Z."/>
            <person name="Dunbar C."/>
            <person name="Freedman E."/>
            <person name="Gearin G."/>
            <person name="Goldberg J."/>
            <person name="Griggs A."/>
            <person name="Gujja S."/>
            <person name="Heiman D."/>
            <person name="Howarth C."/>
            <person name="Larson L."/>
            <person name="Lui A."/>
            <person name="MacDonald P.J."/>
            <person name="Montmayeur A."/>
            <person name="Murphy C."/>
            <person name="Neiman D."/>
            <person name="Pearson M."/>
            <person name="Priest M."/>
            <person name="Roberts A."/>
            <person name="Saif S."/>
            <person name="Shea T."/>
            <person name="Shenoy N."/>
            <person name="Sisk P."/>
            <person name="Stolte C."/>
            <person name="Sykes S."/>
            <person name="Wortman J."/>
            <person name="Nusbaum C."/>
            <person name="Birren B."/>
        </authorList>
    </citation>
    <scope>NUCLEOTIDE SEQUENCE [LARGE SCALE GENOMIC DNA]</scope>
    <source>
        <strain evidence="9 10">4_1_13</strain>
    </source>
</reference>
<dbReference type="EMBL" id="ACDE02000003">
    <property type="protein sequence ID" value="EEO40820.1"/>
    <property type="molecule type" value="Genomic_DNA"/>
</dbReference>
<evidence type="ECO:0000256" key="3">
    <source>
        <dbReference type="ARBA" id="ARBA00022722"/>
    </source>
</evidence>
<dbReference type="InterPro" id="IPR003156">
    <property type="entry name" value="DHHA1_dom"/>
</dbReference>
<evidence type="ECO:0000259" key="8">
    <source>
        <dbReference type="Pfam" id="PF17768"/>
    </source>
</evidence>
<accession>A0A0M1VVW3</accession>
<feature type="domain" description="DDH" evidence="6">
    <location>
        <begin position="65"/>
        <end position="215"/>
    </location>
</feature>
<dbReference type="SUPFAM" id="SSF64182">
    <property type="entry name" value="DHH phosphoesterases"/>
    <property type="match status" value="1"/>
</dbReference>
<dbReference type="PANTHER" id="PTHR30255:SF2">
    <property type="entry name" value="SINGLE-STRANDED-DNA-SPECIFIC EXONUCLEASE RECJ"/>
    <property type="match status" value="1"/>
</dbReference>
<feature type="domain" description="DHHA1" evidence="7">
    <location>
        <begin position="337"/>
        <end position="426"/>
    </location>
</feature>
<dbReference type="InterPro" id="IPR004610">
    <property type="entry name" value="RecJ"/>
</dbReference>
<dbReference type="InterPro" id="IPR038763">
    <property type="entry name" value="DHH_sf"/>
</dbReference>
<dbReference type="eggNOG" id="COG0608">
    <property type="taxonomic scope" value="Bacteria"/>
</dbReference>
<evidence type="ECO:0000313" key="10">
    <source>
        <dbReference type="Proteomes" id="UP000004925"/>
    </source>
</evidence>
<dbReference type="Gene3D" id="3.10.310.30">
    <property type="match status" value="1"/>
</dbReference>
<dbReference type="AlphaFoldDB" id="A0A0M1VVW3"/>
<proteinExistence type="inferred from homology"/>
<gene>
    <name evidence="9" type="ORF">FSCG_01533</name>
</gene>
<keyword evidence="3" id="KW-0540">Nuclease</keyword>
<evidence type="ECO:0000313" key="9">
    <source>
        <dbReference type="EMBL" id="EEO40820.1"/>
    </source>
</evidence>
<evidence type="ECO:0000256" key="1">
    <source>
        <dbReference type="ARBA" id="ARBA00005915"/>
    </source>
</evidence>
<dbReference type="GO" id="GO:0006281">
    <property type="term" value="P:DNA repair"/>
    <property type="evidence" value="ECO:0007669"/>
    <property type="project" value="InterPro"/>
</dbReference>
<dbReference type="Proteomes" id="UP000004925">
    <property type="component" value="Unassembled WGS sequence"/>
</dbReference>
<evidence type="ECO:0000259" key="6">
    <source>
        <dbReference type="Pfam" id="PF01368"/>
    </source>
</evidence>
<keyword evidence="4" id="KW-0378">Hydrolase</keyword>
<comment type="caution">
    <text evidence="9">The sequence shown here is derived from an EMBL/GenBank/DDBJ whole genome shotgun (WGS) entry which is preliminary data.</text>
</comment>
<dbReference type="InterPro" id="IPR001667">
    <property type="entry name" value="DDH_dom"/>
</dbReference>
<dbReference type="InterPro" id="IPR051673">
    <property type="entry name" value="SSDNA_exonuclease_RecJ"/>
</dbReference>
<dbReference type="GO" id="GO:0008409">
    <property type="term" value="F:5'-3' exonuclease activity"/>
    <property type="evidence" value="ECO:0007669"/>
    <property type="project" value="InterPro"/>
</dbReference>
<keyword evidence="5 9" id="KW-0269">Exonuclease</keyword>
<dbReference type="NCBIfam" id="TIGR00644">
    <property type="entry name" value="recJ"/>
    <property type="match status" value="1"/>
</dbReference>